<dbReference type="GO" id="GO:0005829">
    <property type="term" value="C:cytosol"/>
    <property type="evidence" value="ECO:0007669"/>
    <property type="project" value="TreeGrafter"/>
</dbReference>
<reference evidence="3 4" key="1">
    <citation type="submission" date="2019-08" db="EMBL/GenBank/DDBJ databases">
        <title>Genome of Aequorivita antarctica SW49 (type strain).</title>
        <authorList>
            <person name="Bowman J.P."/>
        </authorList>
    </citation>
    <scope>NUCLEOTIDE SEQUENCE [LARGE SCALE GENOMIC DNA]</scope>
    <source>
        <strain evidence="3 4">SW49</strain>
    </source>
</reference>
<dbReference type="RefSeq" id="WP_111842977.1">
    <property type="nucleotide sequence ID" value="NZ_UEGI01000001.1"/>
</dbReference>
<keyword evidence="4" id="KW-1185">Reference proteome</keyword>
<evidence type="ECO:0000313" key="3">
    <source>
        <dbReference type="EMBL" id="TXD74796.1"/>
    </source>
</evidence>
<dbReference type="GO" id="GO:0009244">
    <property type="term" value="P:lipopolysaccharide core region biosynthetic process"/>
    <property type="evidence" value="ECO:0007669"/>
    <property type="project" value="TreeGrafter"/>
</dbReference>
<dbReference type="PANTHER" id="PTHR30160:SF22">
    <property type="entry name" value="LIPOPOLYSACCHARIDE CORE BIOSYNTHESIS PROTEIN"/>
    <property type="match status" value="1"/>
</dbReference>
<evidence type="ECO:0000313" key="4">
    <source>
        <dbReference type="Proteomes" id="UP000321497"/>
    </source>
</evidence>
<sequence length="343" mass="38521">MPKPTHILVIRLSAMGDVAMTVPVLRVLAQTYPELKITVLSRPFFKPFFGGIPNLDFLEADVYGEHKRFGLIKLAKEAKDMEIDAVADLHNVIRSKIITKYLKFKGLKTATIDKGRTEKKRLISSKRENISQLKTTHQRYADVFEKLGFPIDLEKHIAPPKKKLSPKLNGLLGIESKKLIGIATFAAYQSKMYPLSLMADLIRDLDETDKYRIFLFGGGKKEIQLLKKLENPFANVTNVAGKLTFEEELALISNLDLMLSMDSGNGHLAAMYGVPVVTLWGVTHPFAGFVPFNQPESNQLMADRKKFPLIPTSIYGNKFPSGYEEAMKTIAPETVVQKVRELL</sequence>
<evidence type="ECO:0000256" key="2">
    <source>
        <dbReference type="ARBA" id="ARBA00022679"/>
    </source>
</evidence>
<keyword evidence="1" id="KW-0328">Glycosyltransferase</keyword>
<dbReference type="CDD" id="cd03789">
    <property type="entry name" value="GT9_LPS_heptosyltransferase"/>
    <property type="match status" value="1"/>
</dbReference>
<dbReference type="OrthoDB" id="9768048at2"/>
<dbReference type="Gene3D" id="3.40.50.2000">
    <property type="entry name" value="Glycogen Phosphorylase B"/>
    <property type="match status" value="2"/>
</dbReference>
<protein>
    <submittedName>
        <fullName evidence="3">Glycosyltransferase family 9 protein</fullName>
    </submittedName>
</protein>
<dbReference type="PANTHER" id="PTHR30160">
    <property type="entry name" value="TETRAACYLDISACCHARIDE 4'-KINASE-RELATED"/>
    <property type="match status" value="1"/>
</dbReference>
<dbReference type="InterPro" id="IPR051199">
    <property type="entry name" value="LPS_LOS_Heptosyltrfase"/>
</dbReference>
<comment type="caution">
    <text evidence="3">The sequence shown here is derived from an EMBL/GenBank/DDBJ whole genome shotgun (WGS) entry which is preliminary data.</text>
</comment>
<dbReference type="InterPro" id="IPR002201">
    <property type="entry name" value="Glyco_trans_9"/>
</dbReference>
<name>A0A5C6Z587_9FLAO</name>
<dbReference type="GO" id="GO:0008713">
    <property type="term" value="F:ADP-heptose-lipopolysaccharide heptosyltransferase activity"/>
    <property type="evidence" value="ECO:0007669"/>
    <property type="project" value="TreeGrafter"/>
</dbReference>
<proteinExistence type="predicted"/>
<dbReference type="Proteomes" id="UP000321497">
    <property type="component" value="Unassembled WGS sequence"/>
</dbReference>
<dbReference type="SUPFAM" id="SSF53756">
    <property type="entry name" value="UDP-Glycosyltransferase/glycogen phosphorylase"/>
    <property type="match status" value="1"/>
</dbReference>
<dbReference type="Pfam" id="PF01075">
    <property type="entry name" value="Glyco_transf_9"/>
    <property type="match status" value="1"/>
</dbReference>
<accession>A0A5C6Z587</accession>
<evidence type="ECO:0000256" key="1">
    <source>
        <dbReference type="ARBA" id="ARBA00022676"/>
    </source>
</evidence>
<dbReference type="AlphaFoldDB" id="A0A5C6Z587"/>
<organism evidence="3 4">
    <name type="scientific">Aequorivita antarctica</name>
    <dbReference type="NCBI Taxonomy" id="153266"/>
    <lineage>
        <taxon>Bacteria</taxon>
        <taxon>Pseudomonadati</taxon>
        <taxon>Bacteroidota</taxon>
        <taxon>Flavobacteriia</taxon>
        <taxon>Flavobacteriales</taxon>
        <taxon>Flavobacteriaceae</taxon>
        <taxon>Aequorivita</taxon>
    </lineage>
</organism>
<gene>
    <name evidence="3" type="ORF">ESU54_00975</name>
</gene>
<dbReference type="EMBL" id="VORT01000001">
    <property type="protein sequence ID" value="TXD74796.1"/>
    <property type="molecule type" value="Genomic_DNA"/>
</dbReference>
<keyword evidence="2 3" id="KW-0808">Transferase</keyword>